<dbReference type="EMBL" id="NBTZ01000132">
    <property type="protein sequence ID" value="OTP68443.1"/>
    <property type="molecule type" value="Genomic_DNA"/>
</dbReference>
<organism evidence="2 3">
    <name type="scientific">Caballeronia sordidicola</name>
    <name type="common">Burkholderia sordidicola</name>
    <dbReference type="NCBI Taxonomy" id="196367"/>
    <lineage>
        <taxon>Bacteria</taxon>
        <taxon>Pseudomonadati</taxon>
        <taxon>Pseudomonadota</taxon>
        <taxon>Betaproteobacteria</taxon>
        <taxon>Burkholderiales</taxon>
        <taxon>Burkholderiaceae</taxon>
        <taxon>Caballeronia</taxon>
    </lineage>
</organism>
<evidence type="ECO:0000256" key="1">
    <source>
        <dbReference type="SAM" id="MobiDB-lite"/>
    </source>
</evidence>
<gene>
    <name evidence="2" type="ORF">PAMC26577_34055</name>
</gene>
<reference evidence="2 3" key="1">
    <citation type="submission" date="2017-03" db="EMBL/GenBank/DDBJ databases">
        <title>Genome analysis of strain PAMC 26577.</title>
        <authorList>
            <person name="Oh H.-M."/>
            <person name="Yang J.-A."/>
        </authorList>
    </citation>
    <scope>NUCLEOTIDE SEQUENCE [LARGE SCALE GENOMIC DNA]</scope>
    <source>
        <strain evidence="2 3">PAMC 26577</strain>
    </source>
</reference>
<dbReference type="Proteomes" id="UP000195221">
    <property type="component" value="Unassembled WGS sequence"/>
</dbReference>
<feature type="compositionally biased region" description="Basic and acidic residues" evidence="1">
    <location>
        <begin position="7"/>
        <end position="25"/>
    </location>
</feature>
<name>A0A242MCH8_CABSO</name>
<dbReference type="AlphaFoldDB" id="A0A242MCH8"/>
<proteinExistence type="predicted"/>
<evidence type="ECO:0000313" key="3">
    <source>
        <dbReference type="Proteomes" id="UP000195221"/>
    </source>
</evidence>
<comment type="caution">
    <text evidence="2">The sequence shown here is derived from an EMBL/GenBank/DDBJ whole genome shotgun (WGS) entry which is preliminary data.</text>
</comment>
<accession>A0A242MCH8</accession>
<evidence type="ECO:0000313" key="2">
    <source>
        <dbReference type="EMBL" id="OTP68443.1"/>
    </source>
</evidence>
<feature type="region of interest" description="Disordered" evidence="1">
    <location>
        <begin position="448"/>
        <end position="476"/>
    </location>
</feature>
<evidence type="ECO:0008006" key="4">
    <source>
        <dbReference type="Google" id="ProtNLM"/>
    </source>
</evidence>
<sequence>MPTAALLRRESDKGPTPRSVADSDRQSSVSLPFSKKWTCDMLIAQHSVAGEGVVCPLPLHNDSVSTDQIALNEFLAGQSNLPWVVFRAAHRAANYPTLPARARAVLAALARTVDANDPYASIFARRELLTGRAMQSMRTFYRSLDDLETAGLIERAPQKRYGTAGLFGRAYLHLTERSAMVLGYISASVETESAEEPAESQDSRPAVLDSTFETPCVSVADGAIYKDLFPKNQKRQPGRLPPDLERLLSLGFRQFLIFKLMREAKTHAKLLSDVVEATWDHLKQAKRPISYLRALLRSPVDFSHQIRAKHAADERKTREAKHAAQVELSVSESAGNTFIDNEESKLIVVSSDAQSISVHYRREVSPRVATGQWAESFVAAIRTNTLKEATFEQIKDFQRNRPNAVIRPVDAQTEATAEAQARTRTADIGDRLNEMKRTLRAACAGVSRAAKGGFPDDDRSQNRAGKPKGYGVQAVV</sequence>
<feature type="region of interest" description="Disordered" evidence="1">
    <location>
        <begin position="1"/>
        <end position="27"/>
    </location>
</feature>
<protein>
    <recommendedName>
        <fullName evidence="4">Replication protein O</fullName>
    </recommendedName>
</protein>